<evidence type="ECO:0000313" key="1">
    <source>
        <dbReference type="EMBL" id="CAA0100759.1"/>
    </source>
</evidence>
<organism evidence="1 2">
    <name type="scientific">BD1-7 clade bacterium</name>
    <dbReference type="NCBI Taxonomy" id="2029982"/>
    <lineage>
        <taxon>Bacteria</taxon>
        <taxon>Pseudomonadati</taxon>
        <taxon>Pseudomonadota</taxon>
        <taxon>Gammaproteobacteria</taxon>
        <taxon>Cellvibrionales</taxon>
        <taxon>Spongiibacteraceae</taxon>
        <taxon>BD1-7 clade</taxon>
    </lineage>
</organism>
<dbReference type="Proteomes" id="UP000441399">
    <property type="component" value="Unassembled WGS sequence"/>
</dbReference>
<dbReference type="PANTHER" id="PTHR38657:SF1">
    <property type="entry name" value="SLR1343 PROTEIN"/>
    <property type="match status" value="1"/>
</dbReference>
<dbReference type="Gene3D" id="1.10.10.1710">
    <property type="entry name" value="Deoxyribodipyrimidine photolyase-related"/>
    <property type="match status" value="1"/>
</dbReference>
<dbReference type="GO" id="GO:0003914">
    <property type="term" value="F:DNA (6-4) photolyase activity"/>
    <property type="evidence" value="ECO:0007669"/>
    <property type="project" value="UniProtKB-EC"/>
</dbReference>
<name>A0A5S9PAR2_9GAMM</name>
<dbReference type="OrthoDB" id="5288100at2"/>
<evidence type="ECO:0000313" key="2">
    <source>
        <dbReference type="Proteomes" id="UP000441399"/>
    </source>
</evidence>
<dbReference type="PANTHER" id="PTHR38657">
    <property type="entry name" value="SLR1343 PROTEIN"/>
    <property type="match status" value="1"/>
</dbReference>
<dbReference type="InterPro" id="IPR052551">
    <property type="entry name" value="UV-DNA_repair_photolyase"/>
</dbReference>
<sequence>MLLTLQDLQQSSHAQYRQLRLILGDQLNADHSWYKTHDPACLYVIAELHQETSYVTHHVQKICAFFSAMQHFADALSQAGHHVVYLTLDDTSDFKTLPALLAHIVAVTQADKLEYQRPDEYRLMQQLADLTIAGCDLVRADTEHFLLAFDEIDHQFTAGKSAKMEFFYRRMRKRFDILMADGEPVGGQWNFDQNNRHALKAGDIAEIPEPLLFGNDVTEILERLQGHQVVTIGRAEKSLLWPVSRQQALMLLDYFCEYLLGKFGHFQDAMTSASTYRWSLYHSRLSFALNAKILSPESVINHVIEYWEQHPASADIAQVEGFVRQILGWREFVRGIYWANMPSYADANALDAQRSLPGWFWTGDTKMHCMQQAIGQSLDYAYAHHIQRLMITGNFCLLTGIDPDAVDAWYLGIYIDAIEWVEMPNTRGMSQFADGGIVATKPYAASGSYVNKMSDYCKQCAYDVKHKTEDDACPFNSLYWHFVDRHAETLLRNPRMRMVFSSWQKMADDQRYAILRKAEVVLGNIEQI</sequence>
<dbReference type="InterPro" id="IPR014729">
    <property type="entry name" value="Rossmann-like_a/b/a_fold"/>
</dbReference>
<dbReference type="SUPFAM" id="SSF48173">
    <property type="entry name" value="Cryptochrome/photolyase FAD-binding domain"/>
    <property type="match status" value="1"/>
</dbReference>
<dbReference type="EMBL" id="CACSIO010000006">
    <property type="protein sequence ID" value="CAA0100759.1"/>
    <property type="molecule type" value="Genomic_DNA"/>
</dbReference>
<dbReference type="InterPro" id="IPR007357">
    <property type="entry name" value="PhrB-like"/>
</dbReference>
<reference evidence="1 2" key="1">
    <citation type="submission" date="2019-11" db="EMBL/GenBank/DDBJ databases">
        <authorList>
            <person name="Holert J."/>
        </authorList>
    </citation>
    <scope>NUCLEOTIDE SEQUENCE [LARGE SCALE GENOMIC DNA]</scope>
    <source>
        <strain evidence="1">SB11_3</strain>
    </source>
</reference>
<dbReference type="Gene3D" id="3.40.50.620">
    <property type="entry name" value="HUPs"/>
    <property type="match status" value="1"/>
</dbReference>
<keyword evidence="2" id="KW-1185">Reference proteome</keyword>
<dbReference type="Gene3D" id="1.10.579.10">
    <property type="entry name" value="DNA Cyclobutane Dipyrimidine Photolyase, subunit A, domain 3"/>
    <property type="match status" value="1"/>
</dbReference>
<protein>
    <submittedName>
        <fullName evidence="1">(6-4) photolyase</fullName>
        <ecNumber evidence="1">4.1.99.13</ecNumber>
    </submittedName>
</protein>
<dbReference type="InterPro" id="IPR036134">
    <property type="entry name" value="Crypto/Photolyase_FAD-like_sf"/>
</dbReference>
<accession>A0A5S9PAR2</accession>
<keyword evidence="1" id="KW-0456">Lyase</keyword>
<dbReference type="EC" id="4.1.99.13" evidence="1"/>
<dbReference type="Pfam" id="PF04244">
    <property type="entry name" value="DPRP"/>
    <property type="match status" value="1"/>
</dbReference>
<dbReference type="Gene3D" id="1.25.40.80">
    <property type="match status" value="1"/>
</dbReference>
<proteinExistence type="predicted"/>
<gene>
    <name evidence="1" type="primary">phrB</name>
    <name evidence="1" type="ORF">OPDIPICF_04348</name>
</gene>
<dbReference type="AlphaFoldDB" id="A0A5S9PAR2"/>